<organism evidence="1 2">
    <name type="scientific">Streptomyces filamentosus NRRL 15998</name>
    <dbReference type="NCBI Taxonomy" id="457431"/>
    <lineage>
        <taxon>Bacteria</taxon>
        <taxon>Bacillati</taxon>
        <taxon>Actinomycetota</taxon>
        <taxon>Actinomycetes</taxon>
        <taxon>Kitasatosporales</taxon>
        <taxon>Streptomycetaceae</taxon>
        <taxon>Streptomyces</taxon>
    </lineage>
</organism>
<protein>
    <submittedName>
        <fullName evidence="1">Predicted protein</fullName>
    </submittedName>
</protein>
<dbReference type="Proteomes" id="UP000003986">
    <property type="component" value="Unassembled WGS sequence"/>
</dbReference>
<accession>D6AH60</accession>
<dbReference type="AlphaFoldDB" id="D6AH60"/>
<gene>
    <name evidence="1" type="ORF">SSGG_00247</name>
</gene>
<reference evidence="2" key="1">
    <citation type="submission" date="2008-10" db="EMBL/GenBank/DDBJ databases">
        <authorList>
            <person name="Molnar K."/>
        </authorList>
    </citation>
    <scope>NUCLEOTIDE SEQUENCE [LARGE SCALE GENOMIC DNA]</scope>
    <source>
        <strain evidence="2">NRRL 15998</strain>
    </source>
</reference>
<name>D6AH60_STRFL</name>
<dbReference type="EMBL" id="DS999644">
    <property type="protein sequence ID" value="EFE72881.2"/>
    <property type="molecule type" value="Genomic_DNA"/>
</dbReference>
<reference evidence="2" key="2">
    <citation type="submission" date="2008-12" db="EMBL/GenBank/DDBJ databases">
        <title>Annotation of Streptomyces roseosporus strain NRRL 15998.</title>
        <authorList>
            <consortium name="The Broad Institute Genome Sequencing Platform"/>
            <consortium name="Broad Institute Microbial Sequencing Center"/>
            <person name="Fischbach M."/>
            <person name="Ward D."/>
            <person name="Young S."/>
            <person name="Kodira C.D."/>
            <person name="Zeng Q."/>
            <person name="Koehrsen M."/>
            <person name="Godfrey P."/>
            <person name="Alvarado L."/>
            <person name="Berlin A.M."/>
            <person name="Borenstein D."/>
            <person name="Chen Z."/>
            <person name="Engels R."/>
            <person name="Freedman E."/>
            <person name="Gellesch M."/>
            <person name="Goldberg J."/>
            <person name="Griggs A."/>
            <person name="Gujja S."/>
            <person name="Heiman D.I."/>
            <person name="Hepburn T.A."/>
            <person name="Howarth C."/>
            <person name="Jen D."/>
            <person name="Larson L."/>
            <person name="Lewis B."/>
            <person name="Mehta T."/>
            <person name="Park D."/>
            <person name="Pearson M."/>
            <person name="Roberts A."/>
            <person name="Saif S."/>
            <person name="Shea T.D."/>
            <person name="Shenoy N."/>
            <person name="Sisk P."/>
            <person name="Stolte C."/>
            <person name="Sykes S.N."/>
            <person name="Walk T."/>
            <person name="White J."/>
            <person name="Yandava C."/>
            <person name="Straight P."/>
            <person name="Clardy J."/>
            <person name="Hung D."/>
            <person name="Kolter R."/>
            <person name="Mekalanos J."/>
            <person name="Walker S."/>
            <person name="Walsh C.T."/>
            <person name="Wieland B.L.C."/>
            <person name="Ilzarbe M."/>
            <person name="Galagan J."/>
            <person name="Nusbaum C."/>
            <person name="Birren B."/>
        </authorList>
    </citation>
    <scope>NUCLEOTIDE SEQUENCE [LARGE SCALE GENOMIC DNA]</scope>
    <source>
        <strain evidence="2">NRRL 15998</strain>
    </source>
</reference>
<proteinExistence type="predicted"/>
<evidence type="ECO:0000313" key="2">
    <source>
        <dbReference type="Proteomes" id="UP000003986"/>
    </source>
</evidence>
<sequence>MCPREDMMCLREDMICPALDQWIARAFAPERLTATLTALTHAAAASDGRAPEVEQARRAVRKGEKRLSHYRAALAAGAGPAVLTQWINEARICTASPRAPSADGVGEGEWLPGAVCGVRRGVVVAGREESSSGSLVGWCPFVLFQALPPAARVCVR</sequence>
<evidence type="ECO:0000313" key="1">
    <source>
        <dbReference type="EMBL" id="EFE72881.2"/>
    </source>
</evidence>